<sequence length="62" mass="7368">MKDRRMTIEMLSEELKISIGSVHAILHDELGKRNTSPVNRCFRRLYERHQECINRGGNYVEH</sequence>
<proteinExistence type="predicted"/>
<gene>
    <name evidence="1" type="ORF">WN55_09815</name>
</gene>
<name>A0A154P786_DUFNO</name>
<protein>
    <recommendedName>
        <fullName evidence="3">Histone-lysine N-methyltransferase SETMAR</fullName>
    </recommendedName>
</protein>
<evidence type="ECO:0000313" key="1">
    <source>
        <dbReference type="EMBL" id="KZC07789.1"/>
    </source>
</evidence>
<dbReference type="AlphaFoldDB" id="A0A154P786"/>
<dbReference type="Proteomes" id="UP000076502">
    <property type="component" value="Unassembled WGS sequence"/>
</dbReference>
<evidence type="ECO:0008006" key="3">
    <source>
        <dbReference type="Google" id="ProtNLM"/>
    </source>
</evidence>
<evidence type="ECO:0000313" key="2">
    <source>
        <dbReference type="Proteomes" id="UP000076502"/>
    </source>
</evidence>
<keyword evidence="2" id="KW-1185">Reference proteome</keyword>
<reference evidence="1 2" key="1">
    <citation type="submission" date="2015-07" db="EMBL/GenBank/DDBJ databases">
        <title>The genome of Dufourea novaeangliae.</title>
        <authorList>
            <person name="Pan H."/>
            <person name="Kapheim K."/>
        </authorList>
    </citation>
    <scope>NUCLEOTIDE SEQUENCE [LARGE SCALE GENOMIC DNA]</scope>
    <source>
        <strain evidence="1">0120121106</strain>
        <tissue evidence="1">Whole body</tissue>
    </source>
</reference>
<accession>A0A154P786</accession>
<organism evidence="1 2">
    <name type="scientific">Dufourea novaeangliae</name>
    <name type="common">Sweat bee</name>
    <dbReference type="NCBI Taxonomy" id="178035"/>
    <lineage>
        <taxon>Eukaryota</taxon>
        <taxon>Metazoa</taxon>
        <taxon>Ecdysozoa</taxon>
        <taxon>Arthropoda</taxon>
        <taxon>Hexapoda</taxon>
        <taxon>Insecta</taxon>
        <taxon>Pterygota</taxon>
        <taxon>Neoptera</taxon>
        <taxon>Endopterygota</taxon>
        <taxon>Hymenoptera</taxon>
        <taxon>Apocrita</taxon>
        <taxon>Aculeata</taxon>
        <taxon>Apoidea</taxon>
        <taxon>Anthophila</taxon>
        <taxon>Halictidae</taxon>
        <taxon>Rophitinae</taxon>
        <taxon>Dufourea</taxon>
    </lineage>
</organism>
<dbReference type="EMBL" id="KQ434830">
    <property type="protein sequence ID" value="KZC07789.1"/>
    <property type="molecule type" value="Genomic_DNA"/>
</dbReference>